<dbReference type="AlphaFoldDB" id="A0A9W8URI9"/>
<reference evidence="1" key="1">
    <citation type="submission" date="2022-09" db="EMBL/GenBank/DDBJ databases">
        <title>Fusarium specimens isolated from Avocado Roots.</title>
        <authorList>
            <person name="Stajich J."/>
            <person name="Roper C."/>
            <person name="Heimlech-Rivalta G."/>
        </authorList>
    </citation>
    <scope>NUCLEOTIDE SEQUENCE</scope>
    <source>
        <strain evidence="1">A02</strain>
    </source>
</reference>
<dbReference type="Proteomes" id="UP001152087">
    <property type="component" value="Unassembled WGS sequence"/>
</dbReference>
<proteinExistence type="predicted"/>
<evidence type="ECO:0000313" key="2">
    <source>
        <dbReference type="Proteomes" id="UP001152087"/>
    </source>
</evidence>
<protein>
    <recommendedName>
        <fullName evidence="3">F-box domain-containing protein</fullName>
    </recommendedName>
</protein>
<dbReference type="EMBL" id="JAOQAV010000398">
    <property type="protein sequence ID" value="KAJ4175639.1"/>
    <property type="molecule type" value="Genomic_DNA"/>
</dbReference>
<organism evidence="1 2">
    <name type="scientific">Fusarium falciforme</name>
    <dbReference type="NCBI Taxonomy" id="195108"/>
    <lineage>
        <taxon>Eukaryota</taxon>
        <taxon>Fungi</taxon>
        <taxon>Dikarya</taxon>
        <taxon>Ascomycota</taxon>
        <taxon>Pezizomycotina</taxon>
        <taxon>Sordariomycetes</taxon>
        <taxon>Hypocreomycetidae</taxon>
        <taxon>Hypocreales</taxon>
        <taxon>Nectriaceae</taxon>
        <taxon>Fusarium</taxon>
        <taxon>Fusarium solani species complex</taxon>
    </lineage>
</organism>
<sequence>MSLPALPNEVVTRIIIYLVPDLDVPLGCYEDTFSSPSSSFVQGRRALLALVKSSRRLCAVATSYLYRTICVYDVRGLFMLLRSLITRPEHAQYVRGLVILADLFLTPNNAIEAEAARAMAAIPEESKVFTYLQPCFGEFEHVGELNYEETDDFIEGACGLLLCLTAHLETLYLQCPNWNVGEYDHLSAIPRKCLEEGLECVPHLSQLFVVADPEACSPALADDLPQPLMVTGSVKDVRLFGGCLREDQTPSMLAVAWRNVESIQVKYGYTEGSWWYEMCRLAKPRLTYISIDLSPYSDLPDTQPAYGLDDSLLLCANTLETLHLMVSRHTNFGHLLGPQKRLSCLASMTRLTELAVSIPLLFESPAAMRDRKIYDILPPSLQTLELDEEESCDEDPWKLAIDGEEERLAEYKSSLPLVLRDLIHESGGKLPKLQEVRLTILGLFWKEGVPGLESNVSNLIPGERGKADYVVFSFVSKRRSGIKRE</sequence>
<accession>A0A9W8URI9</accession>
<evidence type="ECO:0008006" key="3">
    <source>
        <dbReference type="Google" id="ProtNLM"/>
    </source>
</evidence>
<comment type="caution">
    <text evidence="1">The sequence shown here is derived from an EMBL/GenBank/DDBJ whole genome shotgun (WGS) entry which is preliminary data.</text>
</comment>
<evidence type="ECO:0000313" key="1">
    <source>
        <dbReference type="EMBL" id="KAJ4175639.1"/>
    </source>
</evidence>
<keyword evidence="2" id="KW-1185">Reference proteome</keyword>
<gene>
    <name evidence="1" type="ORF">NW755_014826</name>
</gene>
<name>A0A9W8URI9_9HYPO</name>